<dbReference type="GO" id="GO:0016491">
    <property type="term" value="F:oxidoreductase activity"/>
    <property type="evidence" value="ECO:0007669"/>
    <property type="project" value="UniProtKB-KW"/>
</dbReference>
<name>A0ABT9WT76_9BACI</name>
<dbReference type="Pfam" id="PF11122">
    <property type="entry name" value="Spore-coat_CotD"/>
    <property type="match status" value="1"/>
</dbReference>
<protein>
    <submittedName>
        <fullName evidence="1">Spore coat protein D</fullName>
    </submittedName>
</protein>
<accession>A0ABT9WT76</accession>
<organism evidence="1 2">
    <name type="scientific">Bacillus chungangensis</name>
    <dbReference type="NCBI Taxonomy" id="587633"/>
    <lineage>
        <taxon>Bacteria</taxon>
        <taxon>Bacillati</taxon>
        <taxon>Bacillota</taxon>
        <taxon>Bacilli</taxon>
        <taxon>Bacillales</taxon>
        <taxon>Bacillaceae</taxon>
        <taxon>Bacillus</taxon>
    </lineage>
</organism>
<keyword evidence="1" id="KW-0560">Oxidoreductase</keyword>
<evidence type="ECO:0000313" key="2">
    <source>
        <dbReference type="Proteomes" id="UP001223586"/>
    </source>
</evidence>
<keyword evidence="1" id="KW-0167">Capsid protein</keyword>
<sequence length="82" mass="9958">MSCHCNRCRCEDSHWDDVFICPTKKIVKKRTNHRVVKHIHPIEVINVNRRVIWNEHFYPITERDVHETVEENCHCGYSKRCK</sequence>
<evidence type="ECO:0000313" key="1">
    <source>
        <dbReference type="EMBL" id="MDQ0176500.1"/>
    </source>
</evidence>
<reference evidence="1 2" key="1">
    <citation type="submission" date="2023-07" db="EMBL/GenBank/DDBJ databases">
        <title>Genomic Encyclopedia of Type Strains, Phase IV (KMG-IV): sequencing the most valuable type-strain genomes for metagenomic binning, comparative biology and taxonomic classification.</title>
        <authorList>
            <person name="Goeker M."/>
        </authorList>
    </citation>
    <scope>NUCLEOTIDE SEQUENCE [LARGE SCALE GENOMIC DNA]</scope>
    <source>
        <strain evidence="1 2">DSM 23837</strain>
    </source>
</reference>
<dbReference type="InterPro" id="IPR020108">
    <property type="entry name" value="Spore_coat_CotD"/>
</dbReference>
<proteinExistence type="predicted"/>
<comment type="caution">
    <text evidence="1">The sequence shown here is derived from an EMBL/GenBank/DDBJ whole genome shotgun (WGS) entry which is preliminary data.</text>
</comment>
<dbReference type="EMBL" id="JAUSTT010000013">
    <property type="protein sequence ID" value="MDQ0176500.1"/>
    <property type="molecule type" value="Genomic_DNA"/>
</dbReference>
<dbReference type="RefSeq" id="WP_370875675.1">
    <property type="nucleotide sequence ID" value="NZ_JAUSTT010000013.1"/>
</dbReference>
<dbReference type="Proteomes" id="UP001223586">
    <property type="component" value="Unassembled WGS sequence"/>
</dbReference>
<keyword evidence="2" id="KW-1185">Reference proteome</keyword>
<gene>
    <name evidence="1" type="ORF">J2S08_002344</name>
</gene>
<keyword evidence="1" id="KW-0946">Virion</keyword>